<evidence type="ECO:0000256" key="3">
    <source>
        <dbReference type="ARBA" id="ARBA00022679"/>
    </source>
</evidence>
<dbReference type="Pfam" id="PF00561">
    <property type="entry name" value="Abhydrolase_1"/>
    <property type="match status" value="1"/>
</dbReference>
<name>A0ABT4LG59_9PROT</name>
<evidence type="ECO:0000256" key="1">
    <source>
        <dbReference type="ARBA" id="ARBA00004496"/>
    </source>
</evidence>
<evidence type="ECO:0000256" key="4">
    <source>
        <dbReference type="ARBA" id="ARBA00023315"/>
    </source>
</evidence>
<evidence type="ECO:0000256" key="5">
    <source>
        <dbReference type="SAM" id="MobiDB-lite"/>
    </source>
</evidence>
<dbReference type="PANTHER" id="PTHR36837:SF5">
    <property type="entry name" value="POLY-3-HYDROXYBUTYRATE SYNTHASE"/>
    <property type="match status" value="1"/>
</dbReference>
<keyword evidence="9" id="KW-1185">Reference proteome</keyword>
<comment type="caution">
    <text evidence="8">The sequence shown here is derived from an EMBL/GenBank/DDBJ whole genome shotgun (WGS) entry which is preliminary data.</text>
</comment>
<feature type="region of interest" description="Disordered" evidence="5">
    <location>
        <begin position="96"/>
        <end position="120"/>
    </location>
</feature>
<evidence type="ECO:0000259" key="6">
    <source>
        <dbReference type="Pfam" id="PF00561"/>
    </source>
</evidence>
<feature type="compositionally biased region" description="Basic and acidic residues" evidence="5">
    <location>
        <begin position="100"/>
        <end position="120"/>
    </location>
</feature>
<reference evidence="8" key="1">
    <citation type="submission" date="2022-12" db="EMBL/GenBank/DDBJ databases">
        <title>Bacterial isolates from different developmental stages of Nematostella vectensis.</title>
        <authorList>
            <person name="Fraune S."/>
        </authorList>
    </citation>
    <scope>NUCLEOTIDE SEQUENCE</scope>
    <source>
        <strain evidence="8">G21630-S1</strain>
    </source>
</reference>
<dbReference type="Proteomes" id="UP001069802">
    <property type="component" value="Unassembled WGS sequence"/>
</dbReference>
<dbReference type="PANTHER" id="PTHR36837">
    <property type="entry name" value="POLY(3-HYDROXYALKANOATE) POLYMERASE SUBUNIT PHAC"/>
    <property type="match status" value="1"/>
</dbReference>
<evidence type="ECO:0000313" key="9">
    <source>
        <dbReference type="Proteomes" id="UP001069802"/>
    </source>
</evidence>
<dbReference type="NCBIfam" id="TIGR01838">
    <property type="entry name" value="PHA_synth_I"/>
    <property type="match status" value="1"/>
</dbReference>
<accession>A0ABT4LG59</accession>
<dbReference type="InterPro" id="IPR010963">
    <property type="entry name" value="PHA_synth_I"/>
</dbReference>
<dbReference type="InterPro" id="IPR010941">
    <property type="entry name" value="PhaC_N"/>
</dbReference>
<comment type="subcellular location">
    <subcellularLocation>
        <location evidence="1">Cytoplasm</location>
    </subcellularLocation>
</comment>
<feature type="domain" description="AB hydrolase-1" evidence="6">
    <location>
        <begin position="286"/>
        <end position="527"/>
    </location>
</feature>
<dbReference type="InterPro" id="IPR000073">
    <property type="entry name" value="AB_hydrolase_1"/>
</dbReference>
<dbReference type="InterPro" id="IPR051321">
    <property type="entry name" value="PHA/PHB_synthase"/>
</dbReference>
<gene>
    <name evidence="8" type="primary">phaC</name>
    <name evidence="8" type="ORF">O4H49_04830</name>
</gene>
<dbReference type="InterPro" id="IPR029058">
    <property type="entry name" value="AB_hydrolase_fold"/>
</dbReference>
<protein>
    <submittedName>
        <fullName evidence="8">Class I poly(R)-hydroxyalkanoic acid synthase</fullName>
    </submittedName>
</protein>
<dbReference type="Gene3D" id="3.40.50.1820">
    <property type="entry name" value="alpha/beta hydrolase"/>
    <property type="match status" value="1"/>
</dbReference>
<organism evidence="8 9">
    <name type="scientific">Kiloniella laminariae</name>
    <dbReference type="NCBI Taxonomy" id="454162"/>
    <lineage>
        <taxon>Bacteria</taxon>
        <taxon>Pseudomonadati</taxon>
        <taxon>Pseudomonadota</taxon>
        <taxon>Alphaproteobacteria</taxon>
        <taxon>Rhodospirillales</taxon>
        <taxon>Kiloniellaceae</taxon>
        <taxon>Kiloniella</taxon>
    </lineage>
</organism>
<evidence type="ECO:0000259" key="7">
    <source>
        <dbReference type="Pfam" id="PF07167"/>
    </source>
</evidence>
<dbReference type="SUPFAM" id="SSF53474">
    <property type="entry name" value="alpha/beta-Hydrolases"/>
    <property type="match status" value="1"/>
</dbReference>
<evidence type="ECO:0000313" key="8">
    <source>
        <dbReference type="EMBL" id="MCZ4280087.1"/>
    </source>
</evidence>
<sequence length="600" mass="67734">MADQHPPKINLPDPAELAETMSAISEKSQELIKNFMARQQPLNPQEHDPDPLRIGQAFLEMSQKFWSDPDKAMKLQSDLWQGYTNLWQQTANNFLAAGKTESDENKKSPAPKPKGDRRFQDEAWENNPFFNFIKQSYLLTSETIHKSVTSVDGLDKQDALKVDFYTRQFLDAVSPSNFLMTNPEILRVTTESGGKNLLQGLENLISDLEKGRVKMTDEDAFTLGENVATTPGSVIYQNELMQLIQYSPTTEQVHERPLLILPPWINKFYILDLKAKNSFVKWAVEQGFTVFMVSWINPDARLAEKSFEDYMLLGPLAALDAIEQATGAKEVNAIGYCLGGTLLASTLAYMAEKKDKRIKSGTFFVTMTDFSEAGELRVFIDEDQMVSLEKRMADKGYLDGAEMGTTFNMLRANDLIWSFVVNNYLLGKTPFPFDLLYWNSDTTRMPKSMHSFYLRKMYLENKLAQPGGIVLDGVPIDLGKITVPSFIISAKEDHIAPWKSTYANTKHFSGKKEFVLSASGHIAGIINPPDAGKYSYWTNRDTPADPDEWLDKATEAPGSWWPHWAEWEKKNSGKLVDAKKPGSGKLKIIEPAPGSYVRIR</sequence>
<dbReference type="RefSeq" id="WP_269422299.1">
    <property type="nucleotide sequence ID" value="NZ_JAPWGY010000002.1"/>
</dbReference>
<keyword evidence="3" id="KW-0808">Transferase</keyword>
<keyword evidence="4" id="KW-0012">Acyltransferase</keyword>
<dbReference type="Pfam" id="PF07167">
    <property type="entry name" value="PhaC_N"/>
    <property type="match status" value="1"/>
</dbReference>
<dbReference type="EMBL" id="JAPWGY010000002">
    <property type="protein sequence ID" value="MCZ4280087.1"/>
    <property type="molecule type" value="Genomic_DNA"/>
</dbReference>
<evidence type="ECO:0000256" key="2">
    <source>
        <dbReference type="ARBA" id="ARBA00022490"/>
    </source>
</evidence>
<keyword evidence="2" id="KW-0963">Cytoplasm</keyword>
<proteinExistence type="predicted"/>
<feature type="domain" description="Poly-beta-hydroxybutyrate polymerase N-terminal" evidence="7">
    <location>
        <begin position="116"/>
        <end position="283"/>
    </location>
</feature>